<evidence type="ECO:0000313" key="2">
    <source>
        <dbReference type="Proteomes" id="UP000680116"/>
    </source>
</evidence>
<reference evidence="1 2" key="1">
    <citation type="submission" date="2021-04" db="EMBL/GenBank/DDBJ databases">
        <authorList>
            <person name="Rodrigo-Torres L."/>
            <person name="Arahal R. D."/>
            <person name="Lucena T."/>
        </authorList>
    </citation>
    <scope>NUCLEOTIDE SEQUENCE [LARGE SCALE GENOMIC DNA]</scope>
    <source>
        <strain evidence="1 2">CECT 30171</strain>
    </source>
</reference>
<evidence type="ECO:0000313" key="1">
    <source>
        <dbReference type="EMBL" id="CAG4978173.1"/>
    </source>
</evidence>
<protein>
    <submittedName>
        <fullName evidence="1">Uncharacterized protein</fullName>
    </submittedName>
</protein>
<name>A0ABN7R4F1_9GAMM</name>
<gene>
    <name evidence="1" type="ORF">LYB30171_02582</name>
</gene>
<accession>A0ABN7R4F1</accession>
<dbReference type="EMBL" id="OU015430">
    <property type="protein sequence ID" value="CAG4978173.1"/>
    <property type="molecule type" value="Genomic_DNA"/>
</dbReference>
<sequence length="108" mass="11745">MLATLRPMNFSHDELLLELDRIEATIARAVRQAGSGHDPTLERQLDAHGRSLRAMLDAEAAVVVDDVLDAAKRVLDAAEPAAPLLMLDMARANLAAVVRRSQRLRPAA</sequence>
<dbReference type="Proteomes" id="UP000680116">
    <property type="component" value="Chromosome"/>
</dbReference>
<organism evidence="1 2">
    <name type="scientific">Novilysobacter luteus</name>
    <dbReference type="NCBI Taxonomy" id="2822368"/>
    <lineage>
        <taxon>Bacteria</taxon>
        <taxon>Pseudomonadati</taxon>
        <taxon>Pseudomonadota</taxon>
        <taxon>Gammaproteobacteria</taxon>
        <taxon>Lysobacterales</taxon>
        <taxon>Lysobacteraceae</taxon>
        <taxon>Novilysobacter</taxon>
    </lineage>
</organism>
<proteinExistence type="predicted"/>
<keyword evidence="2" id="KW-1185">Reference proteome</keyword>